<dbReference type="EMBL" id="KL660620">
    <property type="protein sequence ID" value="KFA65113.1"/>
    <property type="molecule type" value="Genomic_DNA"/>
</dbReference>
<gene>
    <name evidence="1" type="ORF">S40285_10071</name>
</gene>
<keyword evidence="2" id="KW-1185">Reference proteome</keyword>
<dbReference type="HOGENOM" id="CLU_1403268_0_0_1"/>
<accession>A0A084QMC8</accession>
<protein>
    <submittedName>
        <fullName evidence="1">Uncharacterized protein</fullName>
    </submittedName>
</protein>
<dbReference type="OrthoDB" id="10527790at2759"/>
<name>A0A084QMC8_STAC4</name>
<dbReference type="Proteomes" id="UP000028524">
    <property type="component" value="Unassembled WGS sequence"/>
</dbReference>
<evidence type="ECO:0000313" key="2">
    <source>
        <dbReference type="Proteomes" id="UP000028524"/>
    </source>
</evidence>
<sequence>MGLPLFIAPANSASGKSKPENRPTVRSFWRVVEALDKEHEYQGYADLDRVLRGTGLRAFRARERLLHEVRREPEDDDVLEVVVPHVVPACIHVRNKPTVDQSPFAERFLSSFGTASHTVQSPPPQITCSSLVSVIAYLIMLGATRHISATCRVSPPYIPTCLMRECSSFRPLVSTAAEGIGPTLAANLAAPVSA</sequence>
<organism evidence="1 2">
    <name type="scientific">Stachybotrys chlorohalonatus (strain IBT 40285)</name>
    <dbReference type="NCBI Taxonomy" id="1283841"/>
    <lineage>
        <taxon>Eukaryota</taxon>
        <taxon>Fungi</taxon>
        <taxon>Dikarya</taxon>
        <taxon>Ascomycota</taxon>
        <taxon>Pezizomycotina</taxon>
        <taxon>Sordariomycetes</taxon>
        <taxon>Hypocreomycetidae</taxon>
        <taxon>Hypocreales</taxon>
        <taxon>Stachybotryaceae</taxon>
        <taxon>Stachybotrys</taxon>
    </lineage>
</organism>
<reference evidence="1 2" key="1">
    <citation type="journal article" date="2014" name="BMC Genomics">
        <title>Comparative genome sequencing reveals chemotype-specific gene clusters in the toxigenic black mold Stachybotrys.</title>
        <authorList>
            <person name="Semeiks J."/>
            <person name="Borek D."/>
            <person name="Otwinowski Z."/>
            <person name="Grishin N.V."/>
        </authorList>
    </citation>
    <scope>NUCLEOTIDE SEQUENCE [LARGE SCALE GENOMIC DNA]</scope>
    <source>
        <strain evidence="1 2">IBT 40285</strain>
    </source>
</reference>
<proteinExistence type="predicted"/>
<evidence type="ECO:0000313" key="1">
    <source>
        <dbReference type="EMBL" id="KFA65113.1"/>
    </source>
</evidence>
<dbReference type="AlphaFoldDB" id="A0A084QMC8"/>
<dbReference type="InParanoid" id="A0A084QMC8"/>